<dbReference type="EMBL" id="PQWY01000011">
    <property type="protein sequence ID" value="PPK30662.1"/>
    <property type="molecule type" value="Genomic_DNA"/>
</dbReference>
<comment type="caution">
    <text evidence="1">The sequence shown here is derived from an EMBL/GenBank/DDBJ whole genome shotgun (WGS) entry which is preliminary data.</text>
</comment>
<dbReference type="InterPro" id="IPR049719">
    <property type="entry name" value="DotZ-like"/>
</dbReference>
<gene>
    <name evidence="1" type="ORF">C3928_07805</name>
</gene>
<accession>A0A2S6EZR0</accession>
<evidence type="ECO:0000313" key="2">
    <source>
        <dbReference type="Proteomes" id="UP000239239"/>
    </source>
</evidence>
<evidence type="ECO:0000313" key="1">
    <source>
        <dbReference type="EMBL" id="PPK30662.1"/>
    </source>
</evidence>
<dbReference type="Pfam" id="PF23129">
    <property type="entry name" value="DotZ"/>
    <property type="match status" value="1"/>
</dbReference>
<dbReference type="RefSeq" id="WP_027227047.1">
    <property type="nucleotide sequence ID" value="NZ_CP017601.1"/>
</dbReference>
<proteinExistence type="predicted"/>
<reference evidence="1 2" key="1">
    <citation type="submission" date="2018-02" db="EMBL/GenBank/DDBJ databases">
        <title>Draft genome sequences of four Legionella pneumophila clinical strains isolated in Ontario.</title>
        <authorList>
            <person name="Fortuna A."/>
            <person name="Ramnarine R."/>
            <person name="Li A."/>
            <person name="Frantz C."/>
            <person name="Mallo G."/>
        </authorList>
    </citation>
    <scope>NUCLEOTIDE SEQUENCE [LARGE SCALE GENOMIC DNA]</scope>
    <source>
        <strain evidence="1 2">LG61</strain>
    </source>
</reference>
<organism evidence="1 2">
    <name type="scientific">Legionella pneumophila</name>
    <dbReference type="NCBI Taxonomy" id="446"/>
    <lineage>
        <taxon>Bacteria</taxon>
        <taxon>Pseudomonadati</taxon>
        <taxon>Pseudomonadota</taxon>
        <taxon>Gammaproteobacteria</taxon>
        <taxon>Legionellales</taxon>
        <taxon>Legionellaceae</taxon>
        <taxon>Legionella</taxon>
    </lineage>
</organism>
<protein>
    <submittedName>
        <fullName evidence="1">Uncharacterized protein</fullName>
    </submittedName>
</protein>
<dbReference type="OrthoDB" id="5649041at2"/>
<name>A0A2S6EZR0_LEGPN</name>
<dbReference type="AlphaFoldDB" id="A0A2S6EZR0"/>
<dbReference type="CDD" id="cd22644">
    <property type="entry name" value="DotZ"/>
    <property type="match status" value="1"/>
</dbReference>
<sequence>MDEKQKDDELSQWLSTYGTITAERILGRYNISLPTDELLEAINIPSSFYRHLLQIPLKNVLNGIVIQQASDYHVYAQKLLIDYLLSGESNKEPDSQGAGTRESLEEERQRLVQLGDEFHKLELEQDNLIASSQASLMKISLDWNAKLETTLSKLNGLYKNTNSKIKKNAIRKALIKAFIHCDLVKDQSQNNKYQLIDKLNQTLAISVSAELKETILTNLSELFQVLEALNTKLDEFTDRTNHLSQQAKSFRSQFYEVILRLIELIKLLPEYKIDPEQDAINREPLYFDRTIGEH</sequence>
<dbReference type="Proteomes" id="UP000239239">
    <property type="component" value="Unassembled WGS sequence"/>
</dbReference>